<protein>
    <submittedName>
        <fullName evidence="2">Uncharacterized protein</fullName>
    </submittedName>
</protein>
<accession>A0A1T5M4U1</accession>
<proteinExistence type="predicted"/>
<evidence type="ECO:0000256" key="1">
    <source>
        <dbReference type="SAM" id="Phobius"/>
    </source>
</evidence>
<dbReference type="OrthoDB" id="1958092at2"/>
<keyword evidence="1" id="KW-1133">Transmembrane helix</keyword>
<sequence length="162" mass="18404">MELLILLASLFIETFLTAGAGLSIIGIRLKIQKLIVIAAIFGFLIYGIRMFYEIYQIPLGTHTFIIIIILTVVLKILTKQKLTTSIIAILISYLLITLGEGIFMYNVFRLFNITMEDMLSNGNIRFLGTMLTNIPLIIVFIIGHVYKKSIIDINYLNEKEEV</sequence>
<reference evidence="2 3" key="1">
    <citation type="submission" date="2017-02" db="EMBL/GenBank/DDBJ databases">
        <authorList>
            <person name="Peterson S.W."/>
        </authorList>
    </citation>
    <scope>NUCLEOTIDE SEQUENCE [LARGE SCALE GENOMIC DNA]</scope>
    <source>
        <strain evidence="2 3">M1</strain>
    </source>
</reference>
<dbReference type="AlphaFoldDB" id="A0A1T5M4U1"/>
<keyword evidence="3" id="KW-1185">Reference proteome</keyword>
<feature type="transmembrane region" description="Helical" evidence="1">
    <location>
        <begin position="84"/>
        <end position="104"/>
    </location>
</feature>
<feature type="transmembrane region" description="Helical" evidence="1">
    <location>
        <begin position="34"/>
        <end position="52"/>
    </location>
</feature>
<dbReference type="Proteomes" id="UP000190285">
    <property type="component" value="Unassembled WGS sequence"/>
</dbReference>
<feature type="transmembrane region" description="Helical" evidence="1">
    <location>
        <begin position="6"/>
        <end position="27"/>
    </location>
</feature>
<dbReference type="EMBL" id="FUZT01000010">
    <property type="protein sequence ID" value="SKC83230.1"/>
    <property type="molecule type" value="Genomic_DNA"/>
</dbReference>
<keyword evidence="1" id="KW-0472">Membrane</keyword>
<gene>
    <name evidence="2" type="ORF">SAMN02194393_03849</name>
</gene>
<evidence type="ECO:0000313" key="3">
    <source>
        <dbReference type="Proteomes" id="UP000190285"/>
    </source>
</evidence>
<dbReference type="RefSeq" id="WP_079493874.1">
    <property type="nucleotide sequence ID" value="NZ_FUZT01000010.1"/>
</dbReference>
<dbReference type="STRING" id="36842.SAMN02194393_03849"/>
<feature type="transmembrane region" description="Helical" evidence="1">
    <location>
        <begin position="124"/>
        <end position="146"/>
    </location>
</feature>
<name>A0A1T5M4U1_9FIRM</name>
<evidence type="ECO:0000313" key="2">
    <source>
        <dbReference type="EMBL" id="SKC83230.1"/>
    </source>
</evidence>
<organism evidence="2 3">
    <name type="scientific">Maledivibacter halophilus</name>
    <dbReference type="NCBI Taxonomy" id="36842"/>
    <lineage>
        <taxon>Bacteria</taxon>
        <taxon>Bacillati</taxon>
        <taxon>Bacillota</taxon>
        <taxon>Clostridia</taxon>
        <taxon>Peptostreptococcales</taxon>
        <taxon>Caminicellaceae</taxon>
        <taxon>Maledivibacter</taxon>
    </lineage>
</organism>
<keyword evidence="1" id="KW-0812">Transmembrane</keyword>
<feature type="transmembrane region" description="Helical" evidence="1">
    <location>
        <begin position="58"/>
        <end position="77"/>
    </location>
</feature>